<keyword evidence="3" id="KW-1185">Reference proteome</keyword>
<dbReference type="AlphaFoldDB" id="A0A1H1U981"/>
<organism evidence="2 3">
    <name type="scientific">Halopseudomonas xinjiangensis</name>
    <dbReference type="NCBI Taxonomy" id="487184"/>
    <lineage>
        <taxon>Bacteria</taxon>
        <taxon>Pseudomonadati</taxon>
        <taxon>Pseudomonadota</taxon>
        <taxon>Gammaproteobacteria</taxon>
        <taxon>Pseudomonadales</taxon>
        <taxon>Pseudomonadaceae</taxon>
        <taxon>Halopseudomonas</taxon>
    </lineage>
</organism>
<dbReference type="EMBL" id="LT629736">
    <property type="protein sequence ID" value="SDS68816.1"/>
    <property type="molecule type" value="Genomic_DNA"/>
</dbReference>
<evidence type="ECO:0000313" key="2">
    <source>
        <dbReference type="EMBL" id="SDS68816.1"/>
    </source>
</evidence>
<feature type="compositionally biased region" description="Basic and acidic residues" evidence="1">
    <location>
        <begin position="14"/>
        <end position="24"/>
    </location>
</feature>
<gene>
    <name evidence="2" type="ORF">SAMN05216421_1990</name>
</gene>
<evidence type="ECO:0000256" key="1">
    <source>
        <dbReference type="SAM" id="MobiDB-lite"/>
    </source>
</evidence>
<feature type="region of interest" description="Disordered" evidence="1">
    <location>
        <begin position="40"/>
        <end position="60"/>
    </location>
</feature>
<proteinExistence type="predicted"/>
<dbReference type="STRING" id="487184.SAMN05216421_1990"/>
<reference evidence="3" key="1">
    <citation type="submission" date="2016-10" db="EMBL/GenBank/DDBJ databases">
        <authorList>
            <person name="Varghese N."/>
            <person name="Submissions S."/>
        </authorList>
    </citation>
    <scope>NUCLEOTIDE SEQUENCE [LARGE SCALE GENOMIC DNA]</scope>
    <source>
        <strain evidence="3">NRRL B-51270</strain>
    </source>
</reference>
<dbReference type="Proteomes" id="UP000243207">
    <property type="component" value="Chromosome I"/>
</dbReference>
<evidence type="ECO:0000313" key="3">
    <source>
        <dbReference type="Proteomes" id="UP000243207"/>
    </source>
</evidence>
<accession>A0A1H1U981</accession>
<feature type="compositionally biased region" description="Basic residues" evidence="1">
    <location>
        <begin position="48"/>
        <end position="60"/>
    </location>
</feature>
<name>A0A1H1U981_9GAMM</name>
<sequence>MSDQTESAPVIDLQQERQTRRHDLHEARLAKVRAAFEKALPLPAPKVSKSRRSKKKKPKR</sequence>
<dbReference type="RefSeq" id="WP_093393951.1">
    <property type="nucleotide sequence ID" value="NZ_LT629736.1"/>
</dbReference>
<protein>
    <submittedName>
        <fullName evidence="2">Uncharacterized protein</fullName>
    </submittedName>
</protein>
<dbReference type="OrthoDB" id="7029289at2"/>
<feature type="region of interest" description="Disordered" evidence="1">
    <location>
        <begin position="1"/>
        <end position="24"/>
    </location>
</feature>